<proteinExistence type="predicted"/>
<evidence type="ECO:0000313" key="2">
    <source>
        <dbReference type="EMBL" id="KKT45545.1"/>
    </source>
</evidence>
<reference evidence="2 3" key="1">
    <citation type="journal article" date="2015" name="Nature">
        <title>rRNA introns, odd ribosomes, and small enigmatic genomes across a large radiation of phyla.</title>
        <authorList>
            <person name="Brown C.T."/>
            <person name="Hug L.A."/>
            <person name="Thomas B.C."/>
            <person name="Sharon I."/>
            <person name="Castelle C.J."/>
            <person name="Singh A."/>
            <person name="Wilkins M.J."/>
            <person name="Williams K.H."/>
            <person name="Banfield J.F."/>
        </authorList>
    </citation>
    <scope>NUCLEOTIDE SEQUENCE [LARGE SCALE GENOMIC DNA]</scope>
</reference>
<dbReference type="PATRIC" id="fig|1619110.3.peg.231"/>
<sequence length="352" mass="40082">MRKSRAVLGSIIVTALLLTVGNLVYPSATRILLNILWFISLSVAFMFLAMGIMAIFGMKKEVGRLLEILMEGSFSVLDVIDFIKQTIRLFVEKIKEILLSVAPMFSYIIAIAMYLGALYLYKMVGRTYDVTILTVVVTVTGISLLSLLNLPGRGDLTKTGWKYDFAKKINRSFVDSFEVVLFVFFLTMDSTHLFYVPADLNIPLHANFFGYDLMLRGFNLNDGRITLIVVAISIVVEVIRNVLKIVYSARNYYSALLETEPENNTTEHQRFQNIKKATRKAFAESRDDLIRFIAFTTILLFVFIIFPRLKLLSMMTANITLLMFDLTFTARLLTHKQGTDLISRLLDKLLKL</sequence>
<feature type="transmembrane region" description="Helical" evidence="1">
    <location>
        <begin position="225"/>
        <end position="243"/>
    </location>
</feature>
<accession>A0A0G1HF77</accession>
<feature type="transmembrane region" description="Helical" evidence="1">
    <location>
        <begin position="7"/>
        <end position="25"/>
    </location>
</feature>
<organism evidence="2 3">
    <name type="scientific">candidate division WWE3 bacterium GW2011_GWA2_44_16</name>
    <dbReference type="NCBI Taxonomy" id="1619110"/>
    <lineage>
        <taxon>Bacteria</taxon>
        <taxon>Katanobacteria</taxon>
    </lineage>
</organism>
<name>A0A0G1HF77_UNCKA</name>
<dbReference type="Proteomes" id="UP000034128">
    <property type="component" value="Unassembled WGS sequence"/>
</dbReference>
<feature type="transmembrane region" description="Helical" evidence="1">
    <location>
        <begin position="97"/>
        <end position="120"/>
    </location>
</feature>
<evidence type="ECO:0000313" key="3">
    <source>
        <dbReference type="Proteomes" id="UP000034128"/>
    </source>
</evidence>
<feature type="transmembrane region" description="Helical" evidence="1">
    <location>
        <begin position="289"/>
        <end position="306"/>
    </location>
</feature>
<feature type="transmembrane region" description="Helical" evidence="1">
    <location>
        <begin position="31"/>
        <end position="56"/>
    </location>
</feature>
<dbReference type="AlphaFoldDB" id="A0A0G1HF77"/>
<evidence type="ECO:0000256" key="1">
    <source>
        <dbReference type="SAM" id="Phobius"/>
    </source>
</evidence>
<feature type="transmembrane region" description="Helical" evidence="1">
    <location>
        <begin position="132"/>
        <end position="152"/>
    </location>
</feature>
<feature type="transmembrane region" description="Helical" evidence="1">
    <location>
        <begin position="312"/>
        <end position="334"/>
    </location>
</feature>
<dbReference type="EMBL" id="LCIA01000004">
    <property type="protein sequence ID" value="KKT45545.1"/>
    <property type="molecule type" value="Genomic_DNA"/>
</dbReference>
<gene>
    <name evidence="2" type="ORF">UW36_C0004G0047</name>
</gene>
<keyword evidence="1" id="KW-0472">Membrane</keyword>
<protein>
    <submittedName>
        <fullName evidence="2">Uncharacterized protein</fullName>
    </submittedName>
</protein>
<keyword evidence="1" id="KW-1133">Transmembrane helix</keyword>
<keyword evidence="1" id="KW-0812">Transmembrane</keyword>
<comment type="caution">
    <text evidence="2">The sequence shown here is derived from an EMBL/GenBank/DDBJ whole genome shotgun (WGS) entry which is preliminary data.</text>
</comment>
<feature type="transmembrane region" description="Helical" evidence="1">
    <location>
        <begin position="173"/>
        <end position="195"/>
    </location>
</feature>